<feature type="coiled-coil region" evidence="1">
    <location>
        <begin position="9"/>
        <end position="43"/>
    </location>
</feature>
<accession>A0A3N4NQJ7</accession>
<keyword evidence="4" id="KW-1185">Reference proteome</keyword>
<dbReference type="EMBL" id="RPFJ01000006">
    <property type="protein sequence ID" value="RPD98652.1"/>
    <property type="molecule type" value="Genomic_DNA"/>
</dbReference>
<dbReference type="GO" id="GO:0042834">
    <property type="term" value="F:peptidoglycan binding"/>
    <property type="evidence" value="ECO:0007669"/>
    <property type="project" value="InterPro"/>
</dbReference>
<keyword evidence="2" id="KW-0812">Transmembrane</keyword>
<evidence type="ECO:0000256" key="2">
    <source>
        <dbReference type="SAM" id="Phobius"/>
    </source>
</evidence>
<keyword evidence="2" id="KW-1133">Transmembrane helix</keyword>
<organism evidence="3 4">
    <name type="scientific">Aureibaculum marinum</name>
    <dbReference type="NCBI Taxonomy" id="2487930"/>
    <lineage>
        <taxon>Bacteria</taxon>
        <taxon>Pseudomonadati</taxon>
        <taxon>Bacteroidota</taxon>
        <taxon>Flavobacteriia</taxon>
        <taxon>Flavobacteriales</taxon>
        <taxon>Flavobacteriaceae</taxon>
        <taxon>Aureibaculum</taxon>
    </lineage>
</organism>
<protein>
    <submittedName>
        <fullName evidence="3">SPOR domain-containing protein</fullName>
    </submittedName>
</protein>
<dbReference type="RefSeq" id="WP_123896969.1">
    <property type="nucleotide sequence ID" value="NZ_RPFJ01000006.1"/>
</dbReference>
<dbReference type="SUPFAM" id="SSF110997">
    <property type="entry name" value="Sporulation related repeat"/>
    <property type="match status" value="1"/>
</dbReference>
<keyword evidence="2" id="KW-0472">Membrane</keyword>
<comment type="caution">
    <text evidence="3">The sequence shown here is derived from an EMBL/GenBank/DDBJ whole genome shotgun (WGS) entry which is preliminary data.</text>
</comment>
<evidence type="ECO:0000313" key="4">
    <source>
        <dbReference type="Proteomes" id="UP000270856"/>
    </source>
</evidence>
<name>A0A3N4NQJ7_9FLAO</name>
<dbReference type="AlphaFoldDB" id="A0A3N4NQJ7"/>
<proteinExistence type="predicted"/>
<evidence type="ECO:0000313" key="3">
    <source>
        <dbReference type="EMBL" id="RPD98652.1"/>
    </source>
</evidence>
<feature type="transmembrane region" description="Helical" evidence="2">
    <location>
        <begin position="45"/>
        <end position="63"/>
    </location>
</feature>
<gene>
    <name evidence="3" type="ORF">EGM88_05525</name>
</gene>
<keyword evidence="1" id="KW-0175">Coiled coil</keyword>
<evidence type="ECO:0000256" key="1">
    <source>
        <dbReference type="SAM" id="Coils"/>
    </source>
</evidence>
<reference evidence="3 4" key="1">
    <citation type="submission" date="2018-11" db="EMBL/GenBank/DDBJ databases">
        <title>Aureibaculum marinum gen. nov., sp. nov., a member of the family Flavobacteriaceae isolated from the Bohai Sea.</title>
        <authorList>
            <person name="Ji X."/>
        </authorList>
    </citation>
    <scope>NUCLEOTIDE SEQUENCE [LARGE SCALE GENOMIC DNA]</scope>
    <source>
        <strain evidence="3 4">BH-SD17</strain>
    </source>
</reference>
<dbReference type="Proteomes" id="UP000270856">
    <property type="component" value="Unassembled WGS sequence"/>
</dbReference>
<sequence length="200" mass="23015">MPYIKDKNLVNIYEEVDKANQTINKLNKLLKEEEENNSILRKHRIILGIFGLLALILFLWSFLPKTNAIDEKYLIKNNLSLIDNDTLQRLKEAQEELIIVKESTKGIVAETIVYSIQIGAFNNFKARLFSDNLTHMKEFTEGGFNKYAIGNFATYAEALVLKEDLKRLGFTDCFIIAQSYGNPVNIREALELSEETQYLN</sequence>
<dbReference type="InterPro" id="IPR036680">
    <property type="entry name" value="SPOR-like_sf"/>
</dbReference>
<dbReference type="OrthoDB" id="1119072at2"/>